<dbReference type="Gene3D" id="3.40.50.2000">
    <property type="entry name" value="Glycogen Phosphorylase B"/>
    <property type="match status" value="2"/>
</dbReference>
<dbReference type="PANTHER" id="PTHR48050:SF13">
    <property type="entry name" value="STEROL 3-BETA-GLUCOSYLTRANSFERASE UGT80A2"/>
    <property type="match status" value="1"/>
</dbReference>
<dbReference type="CDD" id="cd03784">
    <property type="entry name" value="GT1_Gtf-like"/>
    <property type="match status" value="1"/>
</dbReference>
<dbReference type="AlphaFoldDB" id="A0A0N0XRE8"/>
<keyword evidence="4" id="KW-1185">Reference proteome</keyword>
<dbReference type="PANTHER" id="PTHR48050">
    <property type="entry name" value="STEROL 3-BETA-GLUCOSYLTRANSFERASE"/>
    <property type="match status" value="1"/>
</dbReference>
<comment type="similarity">
    <text evidence="2">Belongs to the UDP-glycosyltransferase family.</text>
</comment>
<dbReference type="PATRIC" id="fig|66876.3.peg.7635"/>
<organism evidence="3 4">
    <name type="scientific">Streptomyces chattanoogensis</name>
    <dbReference type="NCBI Taxonomy" id="66876"/>
    <lineage>
        <taxon>Bacteria</taxon>
        <taxon>Bacillati</taxon>
        <taxon>Actinomycetota</taxon>
        <taxon>Actinomycetes</taxon>
        <taxon>Kitasatosporales</taxon>
        <taxon>Streptomycetaceae</taxon>
        <taxon>Streptomyces</taxon>
    </lineage>
</organism>
<dbReference type="GO" id="GO:0017000">
    <property type="term" value="P:antibiotic biosynthetic process"/>
    <property type="evidence" value="ECO:0007669"/>
    <property type="project" value="UniProtKB-ARBA"/>
</dbReference>
<gene>
    <name evidence="3" type="ORF">ADL29_34665</name>
</gene>
<evidence type="ECO:0000313" key="3">
    <source>
        <dbReference type="EMBL" id="KPC59444.1"/>
    </source>
</evidence>
<dbReference type="InterPro" id="IPR002213">
    <property type="entry name" value="UDP_glucos_trans"/>
</dbReference>
<evidence type="ECO:0000256" key="2">
    <source>
        <dbReference type="RuleBase" id="RU003718"/>
    </source>
</evidence>
<evidence type="ECO:0000313" key="4">
    <source>
        <dbReference type="Proteomes" id="UP000037982"/>
    </source>
</evidence>
<protein>
    <submittedName>
        <fullName evidence="3">Uncharacterized protein</fullName>
    </submittedName>
</protein>
<dbReference type="SUPFAM" id="SSF53756">
    <property type="entry name" value="UDP-Glycosyltransferase/glycogen phosphorylase"/>
    <property type="match status" value="1"/>
</dbReference>
<name>A0A0N0XRE8_9ACTN</name>
<keyword evidence="1 2" id="KW-0808">Transferase</keyword>
<dbReference type="PROSITE" id="PS00375">
    <property type="entry name" value="UDPGT"/>
    <property type="match status" value="1"/>
</dbReference>
<proteinExistence type="inferred from homology"/>
<accession>A0A0N0XRE8</accession>
<comment type="caution">
    <text evidence="3">The sequence shown here is derived from an EMBL/GenBank/DDBJ whole genome shotgun (WGS) entry which is preliminary data.</text>
</comment>
<dbReference type="EMBL" id="LGKG01000183">
    <property type="protein sequence ID" value="KPC59444.1"/>
    <property type="molecule type" value="Genomic_DNA"/>
</dbReference>
<evidence type="ECO:0000256" key="1">
    <source>
        <dbReference type="ARBA" id="ARBA00022679"/>
    </source>
</evidence>
<keyword evidence="2" id="KW-0328">Glycosyltransferase</keyword>
<sequence>MRVLSTVTGSQGHARAVLPVVRGLVDAGHEVLVALPAHLATVFDGSGARVEPAMPDLVDAIVGEVTKILSGGGDRTLNPEDFADPRIKMMIFAAGPHVTGAYRAVLPLAEEFRPDLVLRDGGELSGVLVAEKLGVPHISAPSGTGNVVDPEGANGLLNERRKEVGLPERTDAWSIYAHGKIDCVPDAYSFAQYPVPPAFTYRQPMLGAMQHTLPAELSALSGDKPIVLASVGTSLPVLLEMQERGIGLPDGMLEPVETFYMIVEALAKVDCHAVVSTGGVPVEGIELGPNVHLMDFVPQPLLLECTQLFLTHGGYNGIREGIRAGVPMAALPQFGDEHHNAGRLAELGLGEWITEVSPDGIAKVVDRVLHDEKIHHNLRTAQRRMLGLPGVEAVVAHLESLAAGTAGARS</sequence>
<dbReference type="RefSeq" id="WP_063788591.1">
    <property type="nucleotide sequence ID" value="NZ_LGKG01000183.1"/>
</dbReference>
<dbReference type="InterPro" id="IPR035595">
    <property type="entry name" value="UDP_glycos_trans_CS"/>
</dbReference>
<dbReference type="Pfam" id="PF00201">
    <property type="entry name" value="UDPGT"/>
    <property type="match status" value="1"/>
</dbReference>
<dbReference type="Proteomes" id="UP000037982">
    <property type="component" value="Unassembled WGS sequence"/>
</dbReference>
<dbReference type="GO" id="GO:0008194">
    <property type="term" value="F:UDP-glycosyltransferase activity"/>
    <property type="evidence" value="ECO:0007669"/>
    <property type="project" value="InterPro"/>
</dbReference>
<reference evidence="4" key="1">
    <citation type="submission" date="2015-07" db="EMBL/GenBank/DDBJ databases">
        <authorList>
            <person name="Ju K.-S."/>
            <person name="Doroghazi J.R."/>
            <person name="Metcalf W.W."/>
        </authorList>
    </citation>
    <scope>NUCLEOTIDE SEQUENCE [LARGE SCALE GENOMIC DNA]</scope>
    <source>
        <strain evidence="4">NRRL ISP-5002</strain>
    </source>
</reference>
<dbReference type="InterPro" id="IPR050426">
    <property type="entry name" value="Glycosyltransferase_28"/>
</dbReference>